<evidence type="ECO:0000313" key="2">
    <source>
        <dbReference type="EMBL" id="CAG2065313.1"/>
    </source>
</evidence>
<proteinExistence type="predicted"/>
<accession>A0ABN7PIC4</accession>
<feature type="region of interest" description="Disordered" evidence="1">
    <location>
        <begin position="1"/>
        <end position="83"/>
    </location>
</feature>
<gene>
    <name evidence="2" type="ORF">TPAB3V08_LOCUS12257</name>
</gene>
<keyword evidence="3" id="KW-1185">Reference proteome</keyword>
<comment type="caution">
    <text evidence="2">The sequence shown here is derived from an EMBL/GenBank/DDBJ whole genome shotgun (WGS) entry which is preliminary data.</text>
</comment>
<dbReference type="EMBL" id="CAJPIN010041907">
    <property type="protein sequence ID" value="CAG2065313.1"/>
    <property type="molecule type" value="Genomic_DNA"/>
</dbReference>
<sequence>MDKQKPKVRIMNSRLQRINPVFHTQTEDADSKELSPRLIKQARKSGQLNLSGKGLGTAKTAPNYLNGNRQHPWARSVATKQRS</sequence>
<name>A0ABN7PIC4_TIMPD</name>
<organism evidence="2 3">
    <name type="scientific">Timema podura</name>
    <name type="common">Walking stick</name>
    <dbReference type="NCBI Taxonomy" id="61482"/>
    <lineage>
        <taxon>Eukaryota</taxon>
        <taxon>Metazoa</taxon>
        <taxon>Ecdysozoa</taxon>
        <taxon>Arthropoda</taxon>
        <taxon>Hexapoda</taxon>
        <taxon>Insecta</taxon>
        <taxon>Pterygota</taxon>
        <taxon>Neoptera</taxon>
        <taxon>Polyneoptera</taxon>
        <taxon>Phasmatodea</taxon>
        <taxon>Timematodea</taxon>
        <taxon>Timematoidea</taxon>
        <taxon>Timematidae</taxon>
        <taxon>Timema</taxon>
    </lineage>
</organism>
<reference evidence="2" key="1">
    <citation type="submission" date="2021-03" db="EMBL/GenBank/DDBJ databases">
        <authorList>
            <person name="Tran Van P."/>
        </authorList>
    </citation>
    <scope>NUCLEOTIDE SEQUENCE</scope>
</reference>
<dbReference type="Proteomes" id="UP001153148">
    <property type="component" value="Unassembled WGS sequence"/>
</dbReference>
<evidence type="ECO:0000256" key="1">
    <source>
        <dbReference type="SAM" id="MobiDB-lite"/>
    </source>
</evidence>
<feature type="compositionally biased region" description="Basic and acidic residues" evidence="1">
    <location>
        <begin position="25"/>
        <end position="35"/>
    </location>
</feature>
<protein>
    <submittedName>
        <fullName evidence="2">Uncharacterized protein</fullName>
    </submittedName>
</protein>
<evidence type="ECO:0000313" key="3">
    <source>
        <dbReference type="Proteomes" id="UP001153148"/>
    </source>
</evidence>